<evidence type="ECO:0000313" key="2">
    <source>
        <dbReference type="Proteomes" id="UP001281147"/>
    </source>
</evidence>
<organism evidence="1 2">
    <name type="scientific">Vermiconidia calcicola</name>
    <dbReference type="NCBI Taxonomy" id="1690605"/>
    <lineage>
        <taxon>Eukaryota</taxon>
        <taxon>Fungi</taxon>
        <taxon>Dikarya</taxon>
        <taxon>Ascomycota</taxon>
        <taxon>Pezizomycotina</taxon>
        <taxon>Dothideomycetes</taxon>
        <taxon>Dothideomycetidae</taxon>
        <taxon>Mycosphaerellales</taxon>
        <taxon>Extremaceae</taxon>
        <taxon>Vermiconidia</taxon>
    </lineage>
</organism>
<keyword evidence="2" id="KW-1185">Reference proteome</keyword>
<accession>A0ACC3N228</accession>
<gene>
    <name evidence="1" type="ORF">LTR37_011459</name>
</gene>
<name>A0ACC3N228_9PEZI</name>
<dbReference type="Proteomes" id="UP001281147">
    <property type="component" value="Unassembled WGS sequence"/>
</dbReference>
<reference evidence="1" key="1">
    <citation type="submission" date="2023-07" db="EMBL/GenBank/DDBJ databases">
        <title>Black Yeasts Isolated from many extreme environments.</title>
        <authorList>
            <person name="Coleine C."/>
            <person name="Stajich J.E."/>
            <person name="Selbmann L."/>
        </authorList>
    </citation>
    <scope>NUCLEOTIDE SEQUENCE</scope>
    <source>
        <strain evidence="1">CCFEE 5714</strain>
    </source>
</reference>
<protein>
    <submittedName>
        <fullName evidence="1">Uncharacterized protein</fullName>
    </submittedName>
</protein>
<dbReference type="EMBL" id="JAUTXU010000100">
    <property type="protein sequence ID" value="KAK3708564.1"/>
    <property type="molecule type" value="Genomic_DNA"/>
</dbReference>
<evidence type="ECO:0000313" key="1">
    <source>
        <dbReference type="EMBL" id="KAK3708564.1"/>
    </source>
</evidence>
<sequence>MRNLQWHENKRKRRIAHQERNRKEAEQQSVNSLPVVPTASLVVRKHLRLQPSNRRMDRRIRPQLIKPESKDDTDVLKTELPAIKSEHIPPEALSDLPQYEGRLEEGTVHKSLVAENDSEPKNTGEATVNELVPKLLTALKKEMPNVSRAAPLEHMLEEYQQRNEEDVFFGSSTLLHVVNDQGCGTYEVNVADVNGSLANISGSLARWLARRVSASELKLA</sequence>
<comment type="caution">
    <text evidence="1">The sequence shown here is derived from an EMBL/GenBank/DDBJ whole genome shotgun (WGS) entry which is preliminary data.</text>
</comment>
<proteinExistence type="predicted"/>